<accession>E1ZWS1</accession>
<reference evidence="1 2" key="1">
    <citation type="journal article" date="2010" name="Science">
        <title>Genomic comparison of the ants Camponotus floridanus and Harpegnathos saltator.</title>
        <authorList>
            <person name="Bonasio R."/>
            <person name="Zhang G."/>
            <person name="Ye C."/>
            <person name="Mutti N.S."/>
            <person name="Fang X."/>
            <person name="Qin N."/>
            <person name="Donahue G."/>
            <person name="Yang P."/>
            <person name="Li Q."/>
            <person name="Li C."/>
            <person name="Zhang P."/>
            <person name="Huang Z."/>
            <person name="Berger S.L."/>
            <person name="Reinberg D."/>
            <person name="Wang J."/>
            <person name="Liebig J."/>
        </authorList>
    </citation>
    <scope>NUCLEOTIDE SEQUENCE [LARGE SCALE GENOMIC DNA]</scope>
    <source>
        <strain evidence="2">C129</strain>
    </source>
</reference>
<sequence>MYGVYVPGFVRGSVDGTLNSRAASLNPRLKELNPTNTSSEPPSTAVVAVPESRADAIIDEILAPHVNVSQSKGPNRVEELWLSEVEYYGGSHGGFYHTSALCEAHSSKPNKPNGFVGTKDGNGSSHLDASGMACPHARVAGNRRFLKDVEKLYLSKTRQAAFSADLQQTLSRTVSPTARQQDKSIAMISVDGNFAIITGVLHIAVRSPTWPSKLHLCHVVSIHIVHEIGFSINEESRAKGLKLGSVASAGWEGAAGEWLRHLVLSDPNATNS</sequence>
<protein>
    <submittedName>
        <fullName evidence="1">Uncharacterized protein</fullName>
    </submittedName>
</protein>
<evidence type="ECO:0000313" key="2">
    <source>
        <dbReference type="Proteomes" id="UP000000311"/>
    </source>
</evidence>
<name>E1ZWS1_CAMFO</name>
<dbReference type="AlphaFoldDB" id="E1ZWS1"/>
<evidence type="ECO:0000313" key="1">
    <source>
        <dbReference type="EMBL" id="EFN74360.1"/>
    </source>
</evidence>
<gene>
    <name evidence="1" type="ORF">EAG_03320</name>
</gene>
<proteinExistence type="predicted"/>
<dbReference type="Proteomes" id="UP000000311">
    <property type="component" value="Unassembled WGS sequence"/>
</dbReference>
<dbReference type="InParanoid" id="E1ZWS1"/>
<dbReference type="EMBL" id="GL434901">
    <property type="protein sequence ID" value="EFN74360.1"/>
    <property type="molecule type" value="Genomic_DNA"/>
</dbReference>
<organism evidence="2">
    <name type="scientific">Camponotus floridanus</name>
    <name type="common">Florida carpenter ant</name>
    <dbReference type="NCBI Taxonomy" id="104421"/>
    <lineage>
        <taxon>Eukaryota</taxon>
        <taxon>Metazoa</taxon>
        <taxon>Ecdysozoa</taxon>
        <taxon>Arthropoda</taxon>
        <taxon>Hexapoda</taxon>
        <taxon>Insecta</taxon>
        <taxon>Pterygota</taxon>
        <taxon>Neoptera</taxon>
        <taxon>Endopterygota</taxon>
        <taxon>Hymenoptera</taxon>
        <taxon>Apocrita</taxon>
        <taxon>Aculeata</taxon>
        <taxon>Formicoidea</taxon>
        <taxon>Formicidae</taxon>
        <taxon>Formicinae</taxon>
        <taxon>Camponotus</taxon>
    </lineage>
</organism>
<keyword evidence="2" id="KW-1185">Reference proteome</keyword>